<evidence type="ECO:0000313" key="4">
    <source>
        <dbReference type="Proteomes" id="UP000826271"/>
    </source>
</evidence>
<sequence length="534" mass="59116">MADTTPTQGSTSKTTTTLPHSTQPTAPIHFGNFAGGGGHSFSHPILDPTSPYYLSPADSPATAPTAYAAKETIPYGRRRDNNSNRTANTLLCEHCKNPNHTKDRCFKLIGYPPGWEQRGNNRGKGKANSIDNNVMPKNLNESTDQPPKSLTPEQLDQFLSLIEAHKTATPAQANFVGKVSLDHKNNMQWILDSGASHHFSSDNNLQNPYNVIPGFPVTLPNGSTVTLNKAGSVQISPNFTLKNVYYAPDFNCNLLSISKLTRDFNCAVIFTSNSCYVQDLDSKTVIGRGSRRDGIYFFDPGSGKASATRLSQSDPKLWHQHLDQRLYTSREVVFYESIFPFQLKSHIPHELQVSQSQSDIRHTSEPFSNDDTNLIVEYGEPNVISKIEPNQNQDSHKESSQDKSYSDVNTNSPISPVVESISLLSLPIESPQRPQRHHRPPQYLNDYLCNMINGSSPSQAPSPSLSLGLKKASFADCAKHDADVSEDTQKNFAELLSDELKLRAAEALENQQHADKSLLEAKKMTSQYQKEADK</sequence>
<feature type="domain" description="Retrovirus-related Pol polyprotein from transposon TNT 1-94-like beta-barrel" evidence="2">
    <location>
        <begin position="189"/>
        <end position="262"/>
    </location>
</feature>
<feature type="compositionally biased region" description="Basic and acidic residues" evidence="1">
    <location>
        <begin position="394"/>
        <end position="405"/>
    </location>
</feature>
<dbReference type="PANTHER" id="PTHR32254:SF14">
    <property type="entry name" value="EXPRESSED PROTEIN"/>
    <property type="match status" value="1"/>
</dbReference>
<dbReference type="PANTHER" id="PTHR32254">
    <property type="entry name" value="EXPRESSED PROTEIN"/>
    <property type="match status" value="1"/>
</dbReference>
<organism evidence="3 4">
    <name type="scientific">Buddleja alternifolia</name>
    <dbReference type="NCBI Taxonomy" id="168488"/>
    <lineage>
        <taxon>Eukaryota</taxon>
        <taxon>Viridiplantae</taxon>
        <taxon>Streptophyta</taxon>
        <taxon>Embryophyta</taxon>
        <taxon>Tracheophyta</taxon>
        <taxon>Spermatophyta</taxon>
        <taxon>Magnoliopsida</taxon>
        <taxon>eudicotyledons</taxon>
        <taxon>Gunneridae</taxon>
        <taxon>Pentapetalae</taxon>
        <taxon>asterids</taxon>
        <taxon>lamiids</taxon>
        <taxon>Lamiales</taxon>
        <taxon>Scrophulariaceae</taxon>
        <taxon>Buddlejeae</taxon>
        <taxon>Buddleja</taxon>
    </lineage>
</organism>
<dbReference type="InterPro" id="IPR054722">
    <property type="entry name" value="PolX-like_BBD"/>
</dbReference>
<protein>
    <recommendedName>
        <fullName evidence="2">Retrovirus-related Pol polyprotein from transposon TNT 1-94-like beta-barrel domain-containing protein</fullName>
    </recommendedName>
</protein>
<name>A0AAV6W1I6_9LAMI</name>
<proteinExistence type="predicted"/>
<dbReference type="Pfam" id="PF06364">
    <property type="entry name" value="DUF1068"/>
    <property type="match status" value="1"/>
</dbReference>
<feature type="compositionally biased region" description="Low complexity" evidence="1">
    <location>
        <begin position="1"/>
        <end position="25"/>
    </location>
</feature>
<keyword evidence="4" id="KW-1185">Reference proteome</keyword>
<evidence type="ECO:0000313" key="3">
    <source>
        <dbReference type="EMBL" id="KAG8364586.1"/>
    </source>
</evidence>
<reference evidence="3" key="1">
    <citation type="submission" date="2019-10" db="EMBL/GenBank/DDBJ databases">
        <authorList>
            <person name="Zhang R."/>
            <person name="Pan Y."/>
            <person name="Wang J."/>
            <person name="Ma R."/>
            <person name="Yu S."/>
        </authorList>
    </citation>
    <scope>NUCLEOTIDE SEQUENCE</scope>
    <source>
        <strain evidence="3">LA-IB0</strain>
        <tissue evidence="3">Leaf</tissue>
    </source>
</reference>
<dbReference type="InterPro" id="IPR010471">
    <property type="entry name" value="DUF1068"/>
</dbReference>
<dbReference type="EMBL" id="WHWC01000018">
    <property type="protein sequence ID" value="KAG8364586.1"/>
    <property type="molecule type" value="Genomic_DNA"/>
</dbReference>
<feature type="region of interest" description="Disordered" evidence="1">
    <location>
        <begin position="385"/>
        <end position="411"/>
    </location>
</feature>
<feature type="compositionally biased region" description="Polar residues" evidence="1">
    <location>
        <begin position="139"/>
        <end position="150"/>
    </location>
</feature>
<dbReference type="Proteomes" id="UP000826271">
    <property type="component" value="Unassembled WGS sequence"/>
</dbReference>
<evidence type="ECO:0000256" key="1">
    <source>
        <dbReference type="SAM" id="MobiDB-lite"/>
    </source>
</evidence>
<accession>A0AAV6W1I6</accession>
<feature type="region of interest" description="Disordered" evidence="1">
    <location>
        <begin position="1"/>
        <end position="35"/>
    </location>
</feature>
<feature type="region of interest" description="Disordered" evidence="1">
    <location>
        <begin position="116"/>
        <end position="150"/>
    </location>
</feature>
<dbReference type="Pfam" id="PF22936">
    <property type="entry name" value="Pol_BBD"/>
    <property type="match status" value="1"/>
</dbReference>
<feature type="region of interest" description="Disordered" evidence="1">
    <location>
        <begin position="354"/>
        <end position="373"/>
    </location>
</feature>
<dbReference type="AlphaFoldDB" id="A0AAV6W1I6"/>
<gene>
    <name evidence="3" type="ORF">BUALT_Bualt18G0012700</name>
</gene>
<evidence type="ECO:0000259" key="2">
    <source>
        <dbReference type="Pfam" id="PF22936"/>
    </source>
</evidence>
<comment type="caution">
    <text evidence="3">The sequence shown here is derived from an EMBL/GenBank/DDBJ whole genome shotgun (WGS) entry which is preliminary data.</text>
</comment>